<dbReference type="AlphaFoldDB" id="A0A1Y5MLI5"/>
<dbReference type="Proteomes" id="UP000196317">
    <property type="component" value="Unassembled WGS sequence"/>
</dbReference>
<protein>
    <submittedName>
        <fullName evidence="2">Dihydroneopterin aldolase</fullName>
    </submittedName>
</protein>
<reference evidence="2 3" key="1">
    <citation type="submission" date="2017-04" db="EMBL/GenBank/DDBJ databases">
        <title>Complete genome of Campylobacter concisus ATCC 33237T and draft genomes for an additional eight well characterized C. concisus strains.</title>
        <authorList>
            <person name="Cornelius A.J."/>
            <person name="Miller W.G."/>
            <person name="Lastovica A.J."/>
            <person name="On S.L."/>
            <person name="French N.P."/>
            <person name="Vandenberg O."/>
            <person name="Biggs P.J."/>
        </authorList>
    </citation>
    <scope>NUCLEOTIDE SEQUENCE [LARGE SCALE GENOMIC DNA]</scope>
    <source>
        <strain evidence="2 3">CCUG 19995</strain>
    </source>
</reference>
<evidence type="ECO:0000259" key="1">
    <source>
        <dbReference type="SMART" id="SM00905"/>
    </source>
</evidence>
<dbReference type="EMBL" id="NDYN01000001">
    <property type="protein sequence ID" value="OUT09309.1"/>
    <property type="molecule type" value="Genomic_DNA"/>
</dbReference>
<comment type="caution">
    <text evidence="2">The sequence shown here is derived from an EMBL/GenBank/DDBJ whole genome shotgun (WGS) entry which is preliminary data.</text>
</comment>
<sequence>MKSEITTIIKDYKFQTVIGMFDFERVAKQEVKVSLEFRSTSLIDYVLVADFIKEFYNEMKFQSVEESLETTCKALKERFSSLTSLDMEILKTEILPNAIVGAKISTVF</sequence>
<dbReference type="InterPro" id="IPR006157">
    <property type="entry name" value="FolB_dom"/>
</dbReference>
<proteinExistence type="predicted"/>
<gene>
    <name evidence="2" type="ORF">B9N65_02885</name>
</gene>
<accession>A0A1Y5MLI5</accession>
<dbReference type="GO" id="GO:0006760">
    <property type="term" value="P:folic acid-containing compound metabolic process"/>
    <property type="evidence" value="ECO:0007669"/>
    <property type="project" value="InterPro"/>
</dbReference>
<name>A0A1Y5MLI5_9BACT</name>
<dbReference type="InterPro" id="IPR043133">
    <property type="entry name" value="GTP-CH-I_C/QueF"/>
</dbReference>
<dbReference type="GO" id="GO:0004150">
    <property type="term" value="F:dihydroneopterin aldolase activity"/>
    <property type="evidence" value="ECO:0007669"/>
    <property type="project" value="InterPro"/>
</dbReference>
<organism evidence="2 3">
    <name type="scientific">Campylobacter concisus</name>
    <dbReference type="NCBI Taxonomy" id="199"/>
    <lineage>
        <taxon>Bacteria</taxon>
        <taxon>Pseudomonadati</taxon>
        <taxon>Campylobacterota</taxon>
        <taxon>Epsilonproteobacteria</taxon>
        <taxon>Campylobacterales</taxon>
        <taxon>Campylobacteraceae</taxon>
        <taxon>Campylobacter</taxon>
    </lineage>
</organism>
<evidence type="ECO:0000313" key="3">
    <source>
        <dbReference type="Proteomes" id="UP000196317"/>
    </source>
</evidence>
<dbReference type="Gene3D" id="3.30.1130.10">
    <property type="match status" value="1"/>
</dbReference>
<dbReference type="RefSeq" id="WP_087582716.1">
    <property type="nucleotide sequence ID" value="NZ_CABPVB010000004.1"/>
</dbReference>
<feature type="domain" description="Dihydroneopterin aldolase/epimerase" evidence="1">
    <location>
        <begin position="7"/>
        <end position="106"/>
    </location>
</feature>
<dbReference type="SUPFAM" id="SSF55620">
    <property type="entry name" value="Tetrahydrobiopterin biosynthesis enzymes-like"/>
    <property type="match status" value="1"/>
</dbReference>
<dbReference type="SMART" id="SM00905">
    <property type="entry name" value="FolB"/>
    <property type="match status" value="1"/>
</dbReference>
<evidence type="ECO:0000313" key="2">
    <source>
        <dbReference type="EMBL" id="OUT09309.1"/>
    </source>
</evidence>
<dbReference type="Pfam" id="PF02152">
    <property type="entry name" value="FolB"/>
    <property type="match status" value="1"/>
</dbReference>